<dbReference type="Gramene" id="KQL26100">
    <property type="protein sequence ID" value="KQL26100"/>
    <property type="gene ID" value="SETIT_031703mg"/>
</dbReference>
<protein>
    <submittedName>
        <fullName evidence="1">Uncharacterized protein</fullName>
    </submittedName>
</protein>
<dbReference type="HOGENOM" id="CLU_2562709_0_0_1"/>
<dbReference type="Proteomes" id="UP000004995">
    <property type="component" value="Unassembled WGS sequence"/>
</dbReference>
<dbReference type="EMBL" id="AGNK02001279">
    <property type="status" value="NOT_ANNOTATED_CDS"/>
    <property type="molecule type" value="Genomic_DNA"/>
</dbReference>
<keyword evidence="2" id="KW-1185">Reference proteome</keyword>
<evidence type="ECO:0000313" key="2">
    <source>
        <dbReference type="Proteomes" id="UP000004995"/>
    </source>
</evidence>
<dbReference type="InParanoid" id="K3ZYM1"/>
<reference evidence="1" key="2">
    <citation type="submission" date="2018-08" db="UniProtKB">
        <authorList>
            <consortium name="EnsemblPlants"/>
        </authorList>
    </citation>
    <scope>IDENTIFICATION</scope>
    <source>
        <strain evidence="1">Yugu1</strain>
    </source>
</reference>
<dbReference type="EnsemblPlants" id="KQL26100">
    <property type="protein sequence ID" value="KQL26100"/>
    <property type="gene ID" value="SETIT_031703mg"/>
</dbReference>
<reference evidence="2" key="1">
    <citation type="journal article" date="2012" name="Nat. Biotechnol.">
        <title>Reference genome sequence of the model plant Setaria.</title>
        <authorList>
            <person name="Bennetzen J.L."/>
            <person name="Schmutz J."/>
            <person name="Wang H."/>
            <person name="Percifield R."/>
            <person name="Hawkins J."/>
            <person name="Pontaroli A.C."/>
            <person name="Estep M."/>
            <person name="Feng L."/>
            <person name="Vaughn J.N."/>
            <person name="Grimwood J."/>
            <person name="Jenkins J."/>
            <person name="Barry K."/>
            <person name="Lindquist E."/>
            <person name="Hellsten U."/>
            <person name="Deshpande S."/>
            <person name="Wang X."/>
            <person name="Wu X."/>
            <person name="Mitros T."/>
            <person name="Triplett J."/>
            <person name="Yang X."/>
            <person name="Ye C.Y."/>
            <person name="Mauro-Herrera M."/>
            <person name="Wang L."/>
            <person name="Li P."/>
            <person name="Sharma M."/>
            <person name="Sharma R."/>
            <person name="Ronald P.C."/>
            <person name="Panaud O."/>
            <person name="Kellogg E.A."/>
            <person name="Brutnell T.P."/>
            <person name="Doust A.N."/>
            <person name="Tuskan G.A."/>
            <person name="Rokhsar D."/>
            <person name="Devos K.M."/>
        </authorList>
    </citation>
    <scope>NUCLEOTIDE SEQUENCE [LARGE SCALE GENOMIC DNA]</scope>
    <source>
        <strain evidence="2">cv. Yugu1</strain>
    </source>
</reference>
<proteinExistence type="predicted"/>
<accession>K3ZYM1</accession>
<dbReference type="AlphaFoldDB" id="K3ZYM1"/>
<dbReference type="eggNOG" id="ENOG502T1JZ">
    <property type="taxonomic scope" value="Eukaryota"/>
</dbReference>
<name>K3ZYM1_SETIT</name>
<evidence type="ECO:0000313" key="1">
    <source>
        <dbReference type="EnsemblPlants" id="KQL26100"/>
    </source>
</evidence>
<sequence>MYSYYVPTTLLVLASVMLEPKILAMPKSEILGFNSLSSKMLLAFKSRWIIRTRECLCKYSSPCAMPSIMCSRFFQSSNGPRC</sequence>
<organism evidence="1 2">
    <name type="scientific">Setaria italica</name>
    <name type="common">Foxtail millet</name>
    <name type="synonym">Panicum italicum</name>
    <dbReference type="NCBI Taxonomy" id="4555"/>
    <lineage>
        <taxon>Eukaryota</taxon>
        <taxon>Viridiplantae</taxon>
        <taxon>Streptophyta</taxon>
        <taxon>Embryophyta</taxon>
        <taxon>Tracheophyta</taxon>
        <taxon>Spermatophyta</taxon>
        <taxon>Magnoliopsida</taxon>
        <taxon>Liliopsida</taxon>
        <taxon>Poales</taxon>
        <taxon>Poaceae</taxon>
        <taxon>PACMAD clade</taxon>
        <taxon>Panicoideae</taxon>
        <taxon>Panicodae</taxon>
        <taxon>Paniceae</taxon>
        <taxon>Cenchrinae</taxon>
        <taxon>Setaria</taxon>
    </lineage>
</organism>